<dbReference type="Proteomes" id="UP000463949">
    <property type="component" value="Chromosome"/>
</dbReference>
<dbReference type="Proteomes" id="UP000199493">
    <property type="component" value="Unassembled WGS sequence"/>
</dbReference>
<dbReference type="Pfam" id="PF11726">
    <property type="entry name" value="YagK_YfjJ_C"/>
    <property type="match status" value="1"/>
</dbReference>
<proteinExistence type="predicted"/>
<name>A0A1H8PJ80_9GAMM</name>
<dbReference type="AlphaFoldDB" id="A0A1H8PJ80"/>
<gene>
    <name evidence="2" type="ORF">CTT34_13880</name>
    <name evidence="3" type="ORF">SAMN04490369_10888</name>
</gene>
<protein>
    <submittedName>
        <fullName evidence="2">Inovirus Gp2 family protein</fullName>
    </submittedName>
</protein>
<sequence>MFTNKPKRHPHNTKLRLYYDSWYQGLPVQQRLQGPQIENYLETTLRVLQHTTYEQNRTLAFRLDLRFPQAMPVGPIHADNACLNRFFYALRKELEAAGTKYHTEIRYLWAREQDTSDKPHYHMQLLLNYDAFCSLGCFSPSSSGKYEQGNLYHRCVRAWSWAINWPIYDMAGLLHVATDKLTKQPYVYRMHRNDAETFAQVFYAASYLSKAYSKPIAQRIRCHQGSSR</sequence>
<accession>A0A1H8PJ80</accession>
<reference evidence="3 4" key="1">
    <citation type="submission" date="2016-10" db="EMBL/GenBank/DDBJ databases">
        <authorList>
            <person name="de Groot N.N."/>
        </authorList>
    </citation>
    <scope>NUCLEOTIDE SEQUENCE [LARGE SCALE GENOMIC DNA]</scope>
    <source>
        <strain evidence="3 4">558</strain>
    </source>
</reference>
<evidence type="ECO:0000313" key="4">
    <source>
        <dbReference type="Proteomes" id="UP000199493"/>
    </source>
</evidence>
<dbReference type="STRING" id="77097.SAMN04490369_10888"/>
<evidence type="ECO:0000313" key="2">
    <source>
        <dbReference type="EMBL" id="QHD50695.1"/>
    </source>
</evidence>
<dbReference type="KEGG" id="hmd:CTT34_13880"/>
<evidence type="ECO:0000259" key="1">
    <source>
        <dbReference type="Pfam" id="PF11726"/>
    </source>
</evidence>
<evidence type="ECO:0000313" key="3">
    <source>
        <dbReference type="EMBL" id="SEO41985.1"/>
    </source>
</evidence>
<feature type="domain" description="YagK/YfjJ C-terminal" evidence="1">
    <location>
        <begin position="54"/>
        <end position="222"/>
    </location>
</feature>
<organism evidence="3 4">
    <name type="scientific">Vreelandella aquamarina</name>
    <dbReference type="NCBI Taxonomy" id="77097"/>
    <lineage>
        <taxon>Bacteria</taxon>
        <taxon>Pseudomonadati</taxon>
        <taxon>Pseudomonadota</taxon>
        <taxon>Gammaproteobacteria</taxon>
        <taxon>Oceanospirillales</taxon>
        <taxon>Halomonadaceae</taxon>
        <taxon>Vreelandella</taxon>
    </lineage>
</organism>
<accession>A0A857GNC0</accession>
<evidence type="ECO:0000313" key="5">
    <source>
        <dbReference type="Proteomes" id="UP000463949"/>
    </source>
</evidence>
<dbReference type="InterPro" id="IPR057271">
    <property type="entry name" value="YagK_YfjJ_C"/>
</dbReference>
<dbReference type="EMBL" id="FODB01000088">
    <property type="protein sequence ID" value="SEO41985.1"/>
    <property type="molecule type" value="Genomic_DNA"/>
</dbReference>
<dbReference type="EMBL" id="CP024621">
    <property type="protein sequence ID" value="QHD50695.1"/>
    <property type="molecule type" value="Genomic_DNA"/>
</dbReference>
<dbReference type="OrthoDB" id="5701642at2"/>
<reference evidence="2 5" key="2">
    <citation type="submission" date="2017-10" db="EMBL/GenBank/DDBJ databases">
        <title>Coral associated bacteria.</title>
        <authorList>
            <person name="Wang X."/>
        </authorList>
    </citation>
    <scope>NUCLEOTIDE SEQUENCE [LARGE SCALE GENOMIC DNA]</scope>
    <source>
        <strain evidence="2 5">SCSIO 43005</strain>
    </source>
</reference>
<dbReference type="RefSeq" id="WP_089676081.1">
    <property type="nucleotide sequence ID" value="NZ_CP024621.1"/>
</dbReference>